<dbReference type="GO" id="GO:0005737">
    <property type="term" value="C:cytoplasm"/>
    <property type="evidence" value="ECO:0007669"/>
    <property type="project" value="TreeGrafter"/>
</dbReference>
<dbReference type="Proteomes" id="UP001374579">
    <property type="component" value="Unassembled WGS sequence"/>
</dbReference>
<organism evidence="2 3">
    <name type="scientific">Littorina saxatilis</name>
    <dbReference type="NCBI Taxonomy" id="31220"/>
    <lineage>
        <taxon>Eukaryota</taxon>
        <taxon>Metazoa</taxon>
        <taxon>Spiralia</taxon>
        <taxon>Lophotrochozoa</taxon>
        <taxon>Mollusca</taxon>
        <taxon>Gastropoda</taxon>
        <taxon>Caenogastropoda</taxon>
        <taxon>Littorinimorpha</taxon>
        <taxon>Littorinoidea</taxon>
        <taxon>Littorinidae</taxon>
        <taxon>Littorina</taxon>
    </lineage>
</organism>
<dbReference type="InterPro" id="IPR046341">
    <property type="entry name" value="SET_dom_sf"/>
</dbReference>
<dbReference type="AlphaFoldDB" id="A0AAN9GH91"/>
<protein>
    <recommendedName>
        <fullName evidence="1">Tubulin--tyrosine ligase-like protein 12 SET-like domain-containing protein</fullName>
    </recommendedName>
</protein>
<evidence type="ECO:0000313" key="2">
    <source>
        <dbReference type="EMBL" id="KAK7108392.1"/>
    </source>
</evidence>
<evidence type="ECO:0000259" key="1">
    <source>
        <dbReference type="Pfam" id="PF25556"/>
    </source>
</evidence>
<dbReference type="PANTHER" id="PTHR46088">
    <property type="entry name" value="TUBULIN--TYROSINE LIGASE-LIKE PROTEIN 12"/>
    <property type="match status" value="1"/>
</dbReference>
<accession>A0AAN9GH91</accession>
<dbReference type="InterPro" id="IPR027749">
    <property type="entry name" value="TTLL12"/>
</dbReference>
<dbReference type="InterPro" id="IPR004344">
    <property type="entry name" value="TTL/TTLL_fam"/>
</dbReference>
<proteinExistence type="predicted"/>
<dbReference type="Gene3D" id="3.30.470.20">
    <property type="entry name" value="ATP-grasp fold, B domain"/>
    <property type="match status" value="1"/>
</dbReference>
<reference evidence="2 3" key="1">
    <citation type="submission" date="2024-02" db="EMBL/GenBank/DDBJ databases">
        <title>Chromosome-scale genome assembly of the rough periwinkle Littorina saxatilis.</title>
        <authorList>
            <person name="De Jode A."/>
            <person name="Faria R."/>
            <person name="Formenti G."/>
            <person name="Sims Y."/>
            <person name="Smith T.P."/>
            <person name="Tracey A."/>
            <person name="Wood J.M.D."/>
            <person name="Zagrodzka Z.B."/>
            <person name="Johannesson K."/>
            <person name="Butlin R.K."/>
            <person name="Leder E.H."/>
        </authorList>
    </citation>
    <scope>NUCLEOTIDE SEQUENCE [LARGE SCALE GENOMIC DNA]</scope>
    <source>
        <strain evidence="2">Snail1</strain>
        <tissue evidence="2">Muscle</tissue>
    </source>
</reference>
<keyword evidence="3" id="KW-1185">Reference proteome</keyword>
<dbReference type="PROSITE" id="PS51221">
    <property type="entry name" value="TTL"/>
    <property type="match status" value="1"/>
</dbReference>
<dbReference type="Pfam" id="PF25556">
    <property type="entry name" value="SET_TTL"/>
    <property type="match status" value="1"/>
</dbReference>
<feature type="domain" description="Tubulin--tyrosine ligase-like protein 12 SET-like" evidence="1">
    <location>
        <begin position="73"/>
        <end position="239"/>
    </location>
</feature>
<dbReference type="Pfam" id="PF03133">
    <property type="entry name" value="TTL"/>
    <property type="match status" value="1"/>
</dbReference>
<dbReference type="PANTHER" id="PTHR46088:SF1">
    <property type="entry name" value="TUBULIN--TYROSINE LIGASE-LIKE PROTEIN 12"/>
    <property type="match status" value="1"/>
</dbReference>
<dbReference type="EMBL" id="JBAMIC010000004">
    <property type="protein sequence ID" value="KAK7108392.1"/>
    <property type="molecule type" value="Genomic_DNA"/>
</dbReference>
<sequence length="627" mass="72858">MADKNNSNGEVADNNGMNLTEEEFLEAFKPQFLASGVPEHLWRTVYIKIKEETYDIGQYVVEVQEQFEDRPTEYGMMVHNEKGVKAQDSTSIFLVDHAWTFELKDARGHLAAVPSLLQRMCQLMTVDYDSTETQQAIDLVMRRIWKYVQTYKIRTADMDANEALPVWYMMDEVGCKLRHSDEPNCKMVPFTTLQCTYSLLWPLRDISKDEELTVNRVYALNASDPLVYEARAQPWAPTDMTRIPFTQTEPSAEYFEKFRSAETLPDPNLMYKPLPKDGKLRVFVSYQNFKDFLTDDRFMMVESPEESDIVWICQSFKDFEELSINHPGRHINQFPCEMVLTVKDLVAVVGRRAAKQSSSDPLQLGPKWLPVTFNLETELPQFVSYYQTREKSGVDNTWICKPWNLARGMDITITDDLNCIARLPETGPKVACKYVEDPVLFERPEVGKVKFDIRYIVLLRSAQPLKLYAYKVFWLRFANIAYSLDHFHEYEKHFTVMNYIPTELKQVHYDEFIPLFEKQNPDFPWAEVQGSIFEMLRELFEAAVSEPPPKGLGHSPQSRSMYAVDLLLKWDKTDTGEKCIVPQLCEVNFCPDCERACKYHPFFVNDVFSTLFLDDTEGKHVELISKS</sequence>
<name>A0AAN9GH91_9CAEN</name>
<dbReference type="InterPro" id="IPR057954">
    <property type="entry name" value="SET_TTL12"/>
</dbReference>
<dbReference type="CDD" id="cd08161">
    <property type="entry name" value="SET"/>
    <property type="match status" value="1"/>
</dbReference>
<gene>
    <name evidence="2" type="ORF">V1264_016138</name>
</gene>
<evidence type="ECO:0000313" key="3">
    <source>
        <dbReference type="Proteomes" id="UP001374579"/>
    </source>
</evidence>
<dbReference type="SUPFAM" id="SSF82199">
    <property type="entry name" value="SET domain"/>
    <property type="match status" value="1"/>
</dbReference>
<comment type="caution">
    <text evidence="2">The sequence shown here is derived from an EMBL/GenBank/DDBJ whole genome shotgun (WGS) entry which is preliminary data.</text>
</comment>